<sequence length="790" mass="85109">MIPNNGHRPRGAVPQNRQISALSGSRRPGPPDPYPPPSSSEQGYGMPPSTQQGYRPAPQQHLPTPYDDDNDFGDSQGPAIPERRPTPTGLYSPQTPLPPRASRQARQTEFYPETAATQPSPRRAPEVYPDHAAPRPAPVTARRAVAAPPEQGGKGTGAQLLDLVSNKLLPKVDSVVNESRNLRDTTDDIKESLKVVPTREEIKADIGDSFGQALSQFKNEITNSFKEAINERQRDIQKQIDQELRPVKEDLSRIISALALLQQQGVANPGQGKTIQALEEHLVGVLRPVDDLKNALLPLNLAQTLPQVLGLTHSLQALHNKVDQTISNTHGLSGAQTVQQAVLHRVTRVDERTAWQEQIHKSTFELVKKLDHNLGSLQVGNIANTEALNTILKGVEKQAEAVRDDAWLRQNSAESSTQTDTPASYVDSQVGTDLRAPLIVVIRTQQAEASDSQHLPDITFADSPDAVDEQLQAGQCPSSPTSVDTPRSLSLLNESQGASARPSLTTAQPPVKPKLKRRAPAKQPAAQALVQDTPSDDRHSTDQSEDGSGPAGGEGPHAGEASSTASTAPLKRRKAGRKPNDNAPASVTRRISRERKSPVRFGQTPPAEEQYVLVSGSQSATGPNRAIAPLPKKKKRAKGKGKNKAAGPNSAVAAADHTIDLAVNRFNSVKRNEAQQDRYPFDPPSFPYTPATQPLLFPGPLNLPITQPNGIPTSSFPSAVPETQLSGPSIIEPPQITRSTTRNLDGPTRQAFFAAPRKSVDMDDPLRDGIDGDDDGDGDSDGDLGMLERC</sequence>
<feature type="compositionally biased region" description="Polar residues" evidence="1">
    <location>
        <begin position="712"/>
        <end position="727"/>
    </location>
</feature>
<proteinExistence type="predicted"/>
<feature type="compositionally biased region" description="Basic residues" evidence="1">
    <location>
        <begin position="631"/>
        <end position="643"/>
    </location>
</feature>
<dbReference type="AlphaFoldDB" id="A0AAD3YC85"/>
<feature type="region of interest" description="Disordered" evidence="1">
    <location>
        <begin position="1"/>
        <end position="157"/>
    </location>
</feature>
<feature type="compositionally biased region" description="Low complexity" evidence="1">
    <location>
        <begin position="138"/>
        <end position="149"/>
    </location>
</feature>
<reference evidence="2" key="2">
    <citation type="submission" date="2023-06" db="EMBL/GenBank/DDBJ databases">
        <authorList>
            <person name="Kobayashi Y."/>
            <person name="Kayamori A."/>
            <person name="Aoki K."/>
            <person name="Shiwa Y."/>
            <person name="Fujita N."/>
            <person name="Sugita T."/>
            <person name="Iwasaki W."/>
            <person name="Tanaka N."/>
            <person name="Takashima M."/>
        </authorList>
    </citation>
    <scope>NUCLEOTIDE SEQUENCE</scope>
    <source>
        <strain evidence="2">HIS016</strain>
    </source>
</reference>
<feature type="compositionally biased region" description="Basic and acidic residues" evidence="1">
    <location>
        <begin position="123"/>
        <end position="133"/>
    </location>
</feature>
<evidence type="ECO:0000313" key="2">
    <source>
        <dbReference type="EMBL" id="GMK56692.1"/>
    </source>
</evidence>
<feature type="compositionally biased region" description="Low complexity" evidence="1">
    <location>
        <begin position="521"/>
        <end position="530"/>
    </location>
</feature>
<feature type="compositionally biased region" description="Basic and acidic residues" evidence="1">
    <location>
        <begin position="758"/>
        <end position="770"/>
    </location>
</feature>
<reference evidence="2" key="1">
    <citation type="journal article" date="2023" name="BMC Genomics">
        <title>Chromosome-level genome assemblies of Cutaneotrichosporon spp. (Trichosporonales, Basidiomycota) reveal imbalanced evolution between nucleotide sequences and chromosome synteny.</title>
        <authorList>
            <person name="Kobayashi Y."/>
            <person name="Kayamori A."/>
            <person name="Aoki K."/>
            <person name="Shiwa Y."/>
            <person name="Matsutani M."/>
            <person name="Fujita N."/>
            <person name="Sugita T."/>
            <person name="Iwasaki W."/>
            <person name="Tanaka N."/>
            <person name="Takashima M."/>
        </authorList>
    </citation>
    <scope>NUCLEOTIDE SEQUENCE</scope>
    <source>
        <strain evidence="2">HIS016</strain>
    </source>
</reference>
<accession>A0AAD3YC85</accession>
<feature type="compositionally biased region" description="Acidic residues" evidence="1">
    <location>
        <begin position="771"/>
        <end position="782"/>
    </location>
</feature>
<feature type="compositionally biased region" description="Pro residues" evidence="1">
    <location>
        <begin position="28"/>
        <end position="38"/>
    </location>
</feature>
<gene>
    <name evidence="2" type="ORF">CspeluHIS016_0305320</name>
</gene>
<feature type="region of interest" description="Disordered" evidence="1">
    <location>
        <begin position="468"/>
        <end position="651"/>
    </location>
</feature>
<comment type="caution">
    <text evidence="2">The sequence shown here is derived from an EMBL/GenBank/DDBJ whole genome shotgun (WGS) entry which is preliminary data.</text>
</comment>
<name>A0AAD3YC85_9TREE</name>
<feature type="compositionally biased region" description="Polar residues" evidence="1">
    <location>
        <begin position="472"/>
        <end position="508"/>
    </location>
</feature>
<dbReference type="EMBL" id="BTCM01000003">
    <property type="protein sequence ID" value="GMK56692.1"/>
    <property type="molecule type" value="Genomic_DNA"/>
</dbReference>
<evidence type="ECO:0000256" key="1">
    <source>
        <dbReference type="SAM" id="MobiDB-lite"/>
    </source>
</evidence>
<organism evidence="2 3">
    <name type="scientific">Cutaneotrichosporon spelunceum</name>
    <dbReference type="NCBI Taxonomy" id="1672016"/>
    <lineage>
        <taxon>Eukaryota</taxon>
        <taxon>Fungi</taxon>
        <taxon>Dikarya</taxon>
        <taxon>Basidiomycota</taxon>
        <taxon>Agaricomycotina</taxon>
        <taxon>Tremellomycetes</taxon>
        <taxon>Trichosporonales</taxon>
        <taxon>Trichosporonaceae</taxon>
        <taxon>Cutaneotrichosporon</taxon>
    </lineage>
</organism>
<feature type="region of interest" description="Disordered" evidence="1">
    <location>
        <begin position="712"/>
        <end position="790"/>
    </location>
</feature>
<evidence type="ECO:0000313" key="3">
    <source>
        <dbReference type="Proteomes" id="UP001222932"/>
    </source>
</evidence>
<keyword evidence="3" id="KW-1185">Reference proteome</keyword>
<protein>
    <submittedName>
        <fullName evidence="2">Uncharacterized protein</fullName>
    </submittedName>
</protein>
<dbReference type="Proteomes" id="UP001222932">
    <property type="component" value="Unassembled WGS sequence"/>
</dbReference>